<gene>
    <name evidence="3" type="ORF">Tci_006988</name>
</gene>
<dbReference type="PROSITE" id="PS50097">
    <property type="entry name" value="BTB"/>
    <property type="match status" value="1"/>
</dbReference>
<dbReference type="CDD" id="cd18186">
    <property type="entry name" value="BTB_POZ_ZBTB_KLHL-like"/>
    <property type="match status" value="1"/>
</dbReference>
<dbReference type="EMBL" id="BKCJ010000643">
    <property type="protein sequence ID" value="GEU35010.1"/>
    <property type="molecule type" value="Genomic_DNA"/>
</dbReference>
<reference evidence="3" key="1">
    <citation type="journal article" date="2019" name="Sci. Rep.">
        <title>Draft genome of Tanacetum cinerariifolium, the natural source of mosquito coil.</title>
        <authorList>
            <person name="Yamashiro T."/>
            <person name="Shiraishi A."/>
            <person name="Satake H."/>
            <person name="Nakayama K."/>
        </authorList>
    </citation>
    <scope>NUCLEOTIDE SEQUENCE</scope>
</reference>
<protein>
    <recommendedName>
        <fullName evidence="2">BTB domain-containing protein</fullName>
    </recommendedName>
</protein>
<dbReference type="SUPFAM" id="SSF54695">
    <property type="entry name" value="POZ domain"/>
    <property type="match status" value="1"/>
</dbReference>
<dbReference type="InterPro" id="IPR044714">
    <property type="entry name" value="AtSIBP1-like"/>
</dbReference>
<dbReference type="InterPro" id="IPR011333">
    <property type="entry name" value="SKP1/BTB/POZ_sf"/>
</dbReference>
<comment type="caution">
    <text evidence="3">The sequence shown here is derived from an EMBL/GenBank/DDBJ whole genome shotgun (WGS) entry which is preliminary data.</text>
</comment>
<evidence type="ECO:0000313" key="3">
    <source>
        <dbReference type="EMBL" id="GEU35010.1"/>
    </source>
</evidence>
<proteinExistence type="predicted"/>
<evidence type="ECO:0000256" key="1">
    <source>
        <dbReference type="ARBA" id="ARBA00004906"/>
    </source>
</evidence>
<dbReference type="SMART" id="SM00225">
    <property type="entry name" value="BTB"/>
    <property type="match status" value="1"/>
</dbReference>
<dbReference type="InterPro" id="IPR000210">
    <property type="entry name" value="BTB/POZ_dom"/>
</dbReference>
<feature type="domain" description="BTB" evidence="2">
    <location>
        <begin position="73"/>
        <end position="134"/>
    </location>
</feature>
<dbReference type="Pfam" id="PF00651">
    <property type="entry name" value="BTB"/>
    <property type="match status" value="1"/>
</dbReference>
<dbReference type="Gene3D" id="3.30.710.10">
    <property type="entry name" value="Potassium Channel Kv1.1, Chain A"/>
    <property type="match status" value="1"/>
</dbReference>
<comment type="pathway">
    <text evidence="1">Protein modification; protein ubiquitination.</text>
</comment>
<dbReference type="Pfam" id="PF00078">
    <property type="entry name" value="RVT_1"/>
    <property type="match status" value="1"/>
</dbReference>
<name>A0A6L2JE48_TANCI</name>
<dbReference type="PANTHER" id="PTHR46672:SF7">
    <property type="entry name" value="CHROMATIN REMODELING &amp; TRANSCRIPTION REGULATOR BTB-POZ FAMILY"/>
    <property type="match status" value="1"/>
</dbReference>
<dbReference type="PANTHER" id="PTHR46672">
    <property type="entry name" value="OS08G0495500 PROTEIN-RELATED"/>
    <property type="match status" value="1"/>
</dbReference>
<accession>A0A6L2JE48</accession>
<organism evidence="3">
    <name type="scientific">Tanacetum cinerariifolium</name>
    <name type="common">Dalmatian daisy</name>
    <name type="synonym">Chrysanthemum cinerariifolium</name>
    <dbReference type="NCBI Taxonomy" id="118510"/>
    <lineage>
        <taxon>Eukaryota</taxon>
        <taxon>Viridiplantae</taxon>
        <taxon>Streptophyta</taxon>
        <taxon>Embryophyta</taxon>
        <taxon>Tracheophyta</taxon>
        <taxon>Spermatophyta</taxon>
        <taxon>Magnoliopsida</taxon>
        <taxon>eudicotyledons</taxon>
        <taxon>Gunneridae</taxon>
        <taxon>Pentapetalae</taxon>
        <taxon>asterids</taxon>
        <taxon>campanulids</taxon>
        <taxon>Asterales</taxon>
        <taxon>Asteraceae</taxon>
        <taxon>Asteroideae</taxon>
        <taxon>Anthemideae</taxon>
        <taxon>Anthemidinae</taxon>
        <taxon>Tanacetum</taxon>
    </lineage>
</organism>
<dbReference type="AlphaFoldDB" id="A0A6L2JE48"/>
<dbReference type="InterPro" id="IPR000477">
    <property type="entry name" value="RT_dom"/>
</dbReference>
<evidence type="ECO:0000259" key="2">
    <source>
        <dbReference type="PROSITE" id="PS50097"/>
    </source>
</evidence>
<sequence>MVAFARVNDADYRVETTSRLAQWRVDNFGFSYRKSDPFGGESCSIWSEELTLKSTISTALTSLGKMLSESIHTDITICASNGTIEAHRAVLAARSPVFHSMFSHDLKEKEMSAINISDMTIEACQAFLSYIYTNIEHQDFIKHRLDLLRAADKYDVLDLQEACEESLMEDIDTKNVLERLQSASMYRLPKLKVCCIHYLVKFGKIYDIREEFNAFIQSGDRDLIGDVVNEILSVWKGYVWVVKLVVDEKVVDWFGDKGEISKGCNASFVMLILKVTDPIGLGDYRPISLIESYYKIIAKLIAERIIKLLGMLLVKKQKGSIFKVDFEKAYDSIEWGFLLEIMRKMRFGSKWSKWVDSCLKSTSILVLVYGLPTEEFLMEMTKNIFKGVVVGENEVMVSRLQYADDNERNKIGILKC</sequence>